<dbReference type="KEGG" id="aiq:Azoinq_14240"/>
<sequence length="267" mass="29316">MCLILAGYGLHPTFPLVVAANRDEFYARPAAPAHFWEQFPDLFAGQDLSAGGTWMGIGAQGRWAALTNYRDPAQPPASLSRGLLVRDYLTSALNPEEFWRQQEKESYGGCNLLFWDGRGLSYAANRGAPWRLLTPGLYGLSNHLLDTPWPKVVRAKAAFARGLADLGERWNPGAVGPFLQLLADTRPAPDQELPHTGVSLDWERVLSPIFIRTPDYGTRVSTVLALDQTGCWHWAEQAFGPEGALGALQIREIPPGAHGPKMERSSA</sequence>
<accession>A0A975XUM6</accession>
<dbReference type="PANTHER" id="PTHR17985">
    <property type="entry name" value="SER/THR-RICH PROTEIN T10 IN DGCR REGION"/>
    <property type="match status" value="1"/>
</dbReference>
<organism evidence="1 2">
    <name type="scientific">Azospira inquinata</name>
    <dbReference type="NCBI Taxonomy" id="2785627"/>
    <lineage>
        <taxon>Bacteria</taxon>
        <taxon>Pseudomonadati</taxon>
        <taxon>Pseudomonadota</taxon>
        <taxon>Betaproteobacteria</taxon>
        <taxon>Rhodocyclales</taxon>
        <taxon>Rhodocyclaceae</taxon>
        <taxon>Azospira</taxon>
    </lineage>
</organism>
<dbReference type="Pfam" id="PF05742">
    <property type="entry name" value="TANGO2"/>
    <property type="match status" value="1"/>
</dbReference>
<dbReference type="PANTHER" id="PTHR17985:SF8">
    <property type="entry name" value="TRANSPORT AND GOLGI ORGANIZATION PROTEIN 2 HOMOLOG"/>
    <property type="match status" value="1"/>
</dbReference>
<dbReference type="Proteomes" id="UP000683428">
    <property type="component" value="Chromosome"/>
</dbReference>
<reference evidence="1" key="1">
    <citation type="submission" date="2020-11" db="EMBL/GenBank/DDBJ databases">
        <title>Azospira inquinata sp. nov.</title>
        <authorList>
            <person name="Moe W.M."/>
            <person name="Mikes M.C."/>
        </authorList>
    </citation>
    <scope>NUCLEOTIDE SEQUENCE</scope>
    <source>
        <strain evidence="1">Azo-3</strain>
    </source>
</reference>
<gene>
    <name evidence="1" type="ORF">Azoinq_14240</name>
</gene>
<dbReference type="RefSeq" id="WP_216128234.1">
    <property type="nucleotide sequence ID" value="NZ_CP064782.1"/>
</dbReference>
<evidence type="ECO:0000313" key="1">
    <source>
        <dbReference type="EMBL" id="QWT48961.1"/>
    </source>
</evidence>
<evidence type="ECO:0000313" key="2">
    <source>
        <dbReference type="Proteomes" id="UP000683428"/>
    </source>
</evidence>
<dbReference type="AlphaFoldDB" id="A0A975XUM6"/>
<dbReference type="InterPro" id="IPR008551">
    <property type="entry name" value="TANGO2"/>
</dbReference>
<proteinExistence type="predicted"/>
<name>A0A975XUM6_9RHOO</name>
<protein>
    <submittedName>
        <fullName evidence="1">NRDE family protein</fullName>
    </submittedName>
</protein>
<keyword evidence="2" id="KW-1185">Reference proteome</keyword>
<dbReference type="EMBL" id="CP064782">
    <property type="protein sequence ID" value="QWT48961.1"/>
    <property type="molecule type" value="Genomic_DNA"/>
</dbReference>